<keyword evidence="1" id="KW-1133">Transmembrane helix</keyword>
<dbReference type="EMBL" id="JAXCLA010000007">
    <property type="protein sequence ID" value="MDY0747009.1"/>
    <property type="molecule type" value="Genomic_DNA"/>
</dbReference>
<dbReference type="Proteomes" id="UP001285263">
    <property type="component" value="Unassembled WGS sequence"/>
</dbReference>
<feature type="transmembrane region" description="Helical" evidence="1">
    <location>
        <begin position="173"/>
        <end position="195"/>
    </location>
</feature>
<dbReference type="Pfam" id="PF02405">
    <property type="entry name" value="MlaE"/>
    <property type="match status" value="1"/>
</dbReference>
<keyword evidence="1" id="KW-0472">Membrane</keyword>
<dbReference type="PANTHER" id="PTHR30188:SF3">
    <property type="entry name" value="ABC TRANSPORTER PERMEASE"/>
    <property type="match status" value="1"/>
</dbReference>
<gene>
    <name evidence="2" type="ORF">SNE35_21025</name>
</gene>
<proteinExistence type="predicted"/>
<dbReference type="RefSeq" id="WP_320424978.1">
    <property type="nucleotide sequence ID" value="NZ_JAXCLA010000007.1"/>
</dbReference>
<protein>
    <submittedName>
        <fullName evidence="2">ABC transporter permease</fullName>
    </submittedName>
</protein>
<name>A0ABU5DLI6_9BURK</name>
<accession>A0ABU5DLI6</accession>
<evidence type="ECO:0000256" key="1">
    <source>
        <dbReference type="SAM" id="Phobius"/>
    </source>
</evidence>
<feature type="transmembrane region" description="Helical" evidence="1">
    <location>
        <begin position="270"/>
        <end position="300"/>
    </location>
</feature>
<dbReference type="InterPro" id="IPR030802">
    <property type="entry name" value="Permease_MalE"/>
</dbReference>
<sequence>MQGTTPPTLAIEENQSATGVACVRPLGEWTVLPLGGLFEILAARAAELAHSERHCWDLRGLERLDSAGALLLWQAWGRRRPAQLQWLPEHEFLFEQLSTPTPAGPAPGASQMFGGRSAAAARRGPLREGLSIVTDHLLGATQLLGQLMLDLRTIGRRPGLIAWRDISAQIYRAGAQALGITALVGFLVGITLSYLTSRQLQAFGADIFVINILGLSVWRELGPLLAAILVAGRSGSAMTAQFGAMRVTQELDALSVMGISHTIRLVLPKLVALAVSMPLIVVWTSSMILLGGAVAARATLGLAYVQFLQGLPAVVPVENLWLGLSKSVVFGLLIAFVASHFGLRIKPNSESLGSGVTQAVVSSITLVIVVDAIFAVVFSGVGLG</sequence>
<keyword evidence="1" id="KW-0812">Transmembrane</keyword>
<organism evidence="2 3">
    <name type="scientific">Roseateles agri</name>
    <dbReference type="NCBI Taxonomy" id="3098619"/>
    <lineage>
        <taxon>Bacteria</taxon>
        <taxon>Pseudomonadati</taxon>
        <taxon>Pseudomonadota</taxon>
        <taxon>Betaproteobacteria</taxon>
        <taxon>Burkholderiales</taxon>
        <taxon>Sphaerotilaceae</taxon>
        <taxon>Roseateles</taxon>
    </lineage>
</organism>
<evidence type="ECO:0000313" key="3">
    <source>
        <dbReference type="Proteomes" id="UP001285263"/>
    </source>
</evidence>
<feature type="transmembrane region" description="Helical" evidence="1">
    <location>
        <begin position="355"/>
        <end position="378"/>
    </location>
</feature>
<dbReference type="PANTHER" id="PTHR30188">
    <property type="entry name" value="ABC TRANSPORTER PERMEASE PROTEIN-RELATED"/>
    <property type="match status" value="1"/>
</dbReference>
<feature type="transmembrane region" description="Helical" evidence="1">
    <location>
        <begin position="320"/>
        <end position="343"/>
    </location>
</feature>
<reference evidence="2 3" key="1">
    <citation type="submission" date="2023-11" db="EMBL/GenBank/DDBJ databases">
        <title>Paucibacter sp. nov., isolated from fresh soil in Korea.</title>
        <authorList>
            <person name="Le N.T.T."/>
        </authorList>
    </citation>
    <scope>NUCLEOTIDE SEQUENCE [LARGE SCALE GENOMIC DNA]</scope>
    <source>
        <strain evidence="2 3">R3-3</strain>
    </source>
</reference>
<evidence type="ECO:0000313" key="2">
    <source>
        <dbReference type="EMBL" id="MDY0747009.1"/>
    </source>
</evidence>
<comment type="caution">
    <text evidence="2">The sequence shown here is derived from an EMBL/GenBank/DDBJ whole genome shotgun (WGS) entry which is preliminary data.</text>
</comment>
<keyword evidence="3" id="KW-1185">Reference proteome</keyword>